<dbReference type="RefSeq" id="WP_093934124.1">
    <property type="nucleotide sequence ID" value="NZ_JBHUSO010000144.1"/>
</dbReference>
<protein>
    <submittedName>
        <fullName evidence="1">Uncharacterized protein</fullName>
    </submittedName>
</protein>
<comment type="caution">
    <text evidence="1">The sequence shown here is derived from an EMBL/GenBank/DDBJ whole genome shotgun (WGS) entry which is preliminary data.</text>
</comment>
<keyword evidence="2" id="KW-1185">Reference proteome</keyword>
<proteinExistence type="predicted"/>
<evidence type="ECO:0000313" key="1">
    <source>
        <dbReference type="EMBL" id="OXM56484.1"/>
    </source>
</evidence>
<organism evidence="1 2">
    <name type="scientific">Amycolatopsis thailandensis</name>
    <dbReference type="NCBI Taxonomy" id="589330"/>
    <lineage>
        <taxon>Bacteria</taxon>
        <taxon>Bacillati</taxon>
        <taxon>Actinomycetota</taxon>
        <taxon>Actinomycetes</taxon>
        <taxon>Pseudonocardiales</taxon>
        <taxon>Pseudonocardiaceae</taxon>
        <taxon>Amycolatopsis</taxon>
    </lineage>
</organism>
<evidence type="ECO:0000313" key="2">
    <source>
        <dbReference type="Proteomes" id="UP000215223"/>
    </source>
</evidence>
<sequence length="64" mass="6812">MTVAIDAWQGVPRTVRLARLDPVANRAPGALWFDLTDGAEGAVGCLSQEAPLGRGYTGQTPERM</sequence>
<dbReference type="AlphaFoldDB" id="A0A229SD00"/>
<dbReference type="Proteomes" id="UP000215223">
    <property type="component" value="Unassembled WGS sequence"/>
</dbReference>
<dbReference type="EMBL" id="NMQT01000041">
    <property type="protein sequence ID" value="OXM56484.1"/>
    <property type="molecule type" value="Genomic_DNA"/>
</dbReference>
<name>A0A229SD00_9PSEU</name>
<reference evidence="1 2" key="1">
    <citation type="submission" date="2017-07" db="EMBL/GenBank/DDBJ databases">
        <title>Amycolatopsis thailandensis Genome sequencing and assembly.</title>
        <authorList>
            <person name="Kaur N."/>
            <person name="Mayilraj S."/>
        </authorList>
    </citation>
    <scope>NUCLEOTIDE SEQUENCE [LARGE SCALE GENOMIC DNA]</scope>
    <source>
        <strain evidence="1 2">JCM 16380</strain>
    </source>
</reference>
<accession>A0A229SD00</accession>
<gene>
    <name evidence="1" type="ORF">CFP71_13070</name>
</gene>